<keyword evidence="5" id="KW-1185">Reference proteome</keyword>
<dbReference type="Gene3D" id="3.30.1230.20">
    <property type="match status" value="1"/>
</dbReference>
<dbReference type="Proteomes" id="UP000266673">
    <property type="component" value="Unassembled WGS sequence"/>
</dbReference>
<comment type="caution">
    <text evidence="4">The sequence shown here is derived from an EMBL/GenBank/DDBJ whole genome shotgun (WGS) entry which is preliminary data.</text>
</comment>
<comment type="similarity">
    <text evidence="1">Belongs to the eukaryotic ribosomal protein eS21 family.</text>
</comment>
<reference evidence="4 5" key="1">
    <citation type="submission" date="2018-06" db="EMBL/GenBank/DDBJ databases">
        <title>Comparative genomics reveals the genomic features of Rhizophagus irregularis, R. cerebriforme, R. diaphanum and Gigaspora rosea, and their symbiotic lifestyle signature.</title>
        <authorList>
            <person name="Morin E."/>
            <person name="San Clemente H."/>
            <person name="Chen E.C.H."/>
            <person name="De La Providencia I."/>
            <person name="Hainaut M."/>
            <person name="Kuo A."/>
            <person name="Kohler A."/>
            <person name="Murat C."/>
            <person name="Tang N."/>
            <person name="Roy S."/>
            <person name="Loubradou J."/>
            <person name="Henrissat B."/>
            <person name="Grigoriev I.V."/>
            <person name="Corradi N."/>
            <person name="Roux C."/>
            <person name="Martin F.M."/>
        </authorList>
    </citation>
    <scope>NUCLEOTIDE SEQUENCE [LARGE SCALE GENOMIC DNA]</scope>
    <source>
        <strain evidence="4 5">DAOM 194757</strain>
    </source>
</reference>
<accession>A0A397VRU8</accession>
<dbReference type="GO" id="GO:1990904">
    <property type="term" value="C:ribonucleoprotein complex"/>
    <property type="evidence" value="ECO:0007669"/>
    <property type="project" value="UniProtKB-KW"/>
</dbReference>
<dbReference type="GO" id="GO:0006412">
    <property type="term" value="P:translation"/>
    <property type="evidence" value="ECO:0007669"/>
    <property type="project" value="InterPro"/>
</dbReference>
<keyword evidence="2 4" id="KW-0689">Ribosomal protein</keyword>
<evidence type="ECO:0000256" key="2">
    <source>
        <dbReference type="ARBA" id="ARBA00022980"/>
    </source>
</evidence>
<proteinExistence type="inferred from homology"/>
<dbReference type="Pfam" id="PF01249">
    <property type="entry name" value="Ribosomal_S21e"/>
    <property type="match status" value="1"/>
</dbReference>
<protein>
    <submittedName>
        <fullName evidence="4">Ribosomal protein S21e</fullName>
    </submittedName>
</protein>
<dbReference type="OrthoDB" id="278325at2759"/>
<dbReference type="PANTHER" id="PTHR10442">
    <property type="entry name" value="40S RIBOSOMAL PROTEIN S21"/>
    <property type="match status" value="1"/>
</dbReference>
<dbReference type="InterPro" id="IPR038579">
    <property type="entry name" value="Ribosomal_eS21_sf"/>
</dbReference>
<dbReference type="EMBL" id="QKWP01000338">
    <property type="protein sequence ID" value="RIB21846.1"/>
    <property type="molecule type" value="Genomic_DNA"/>
</dbReference>
<organism evidence="4 5">
    <name type="scientific">Gigaspora rosea</name>
    <dbReference type="NCBI Taxonomy" id="44941"/>
    <lineage>
        <taxon>Eukaryota</taxon>
        <taxon>Fungi</taxon>
        <taxon>Fungi incertae sedis</taxon>
        <taxon>Mucoromycota</taxon>
        <taxon>Glomeromycotina</taxon>
        <taxon>Glomeromycetes</taxon>
        <taxon>Diversisporales</taxon>
        <taxon>Gigasporaceae</taxon>
        <taxon>Gigaspora</taxon>
    </lineage>
</organism>
<dbReference type="AlphaFoldDB" id="A0A397VRU8"/>
<gene>
    <name evidence="4" type="ORF">C2G38_1961757</name>
</gene>
<keyword evidence="3" id="KW-0687">Ribonucleoprotein</keyword>
<dbReference type="InterPro" id="IPR001931">
    <property type="entry name" value="Ribosomal_eS21"/>
</dbReference>
<evidence type="ECO:0000313" key="5">
    <source>
        <dbReference type="Proteomes" id="UP000266673"/>
    </source>
</evidence>
<feature type="non-terminal residue" evidence="4">
    <location>
        <position position="1"/>
    </location>
</feature>
<sequence length="56" mass="6405">CSITNCLITTKDHMSIQINIGEINEKGRFTNTYTTYALCGFIHCSRESVDSLRLEY</sequence>
<evidence type="ECO:0000256" key="1">
    <source>
        <dbReference type="ARBA" id="ARBA00010228"/>
    </source>
</evidence>
<evidence type="ECO:0000313" key="4">
    <source>
        <dbReference type="EMBL" id="RIB21846.1"/>
    </source>
</evidence>
<dbReference type="STRING" id="44941.A0A397VRU8"/>
<dbReference type="GO" id="GO:0003735">
    <property type="term" value="F:structural constituent of ribosome"/>
    <property type="evidence" value="ECO:0007669"/>
    <property type="project" value="InterPro"/>
</dbReference>
<dbReference type="GO" id="GO:0005840">
    <property type="term" value="C:ribosome"/>
    <property type="evidence" value="ECO:0007669"/>
    <property type="project" value="UniProtKB-KW"/>
</dbReference>
<evidence type="ECO:0000256" key="3">
    <source>
        <dbReference type="ARBA" id="ARBA00023274"/>
    </source>
</evidence>
<name>A0A397VRU8_9GLOM</name>